<name>A0ABU7LIG0_9NOCA</name>
<reference evidence="4 5" key="1">
    <citation type="submission" date="2023-07" db="EMBL/GenBank/DDBJ databases">
        <authorList>
            <person name="Girao M."/>
            <person name="Carvalho M.F."/>
        </authorList>
    </citation>
    <scope>NUCLEOTIDE SEQUENCE [LARGE SCALE GENOMIC DNA]</scope>
    <source>
        <strain evidence="4 5">YIM65754</strain>
    </source>
</reference>
<keyword evidence="1" id="KW-0547">Nucleotide-binding</keyword>
<comment type="caution">
    <text evidence="4">The sequence shown here is derived from an EMBL/GenBank/DDBJ whole genome shotgun (WGS) entry which is preliminary data.</text>
</comment>
<protein>
    <submittedName>
        <fullName evidence="4">ABC transporter ATP-binding protein</fullName>
    </submittedName>
</protein>
<evidence type="ECO:0000259" key="3">
    <source>
        <dbReference type="PROSITE" id="PS50893"/>
    </source>
</evidence>
<dbReference type="RefSeq" id="WP_330136194.1">
    <property type="nucleotide sequence ID" value="NZ_JAUTXY010000015.1"/>
</dbReference>
<sequence length="259" mass="28081">MTRLQASAVEARLGDRQVLWGVDLDVAPGEVLALVGPNGSGKTTLLRTCYRALSVSGGAILLDNDDIHSMRRRDVARTIGVSSQEPVAFGGVTVRESVRLGRSVQRGWFEPFRSEDDAVVESVLARVSLTAHADRDVATLSGGERQRVSIARALAQKPEVLLLDEPTNHLDLRHQLGVLEMLRELAADGLAVLVTLHDMRLAAEYCDRMAVLHAGHVVDVGTPENVLTPELLGEVFGVRGVLRSVEGRRVLDLLGLVHE</sequence>
<dbReference type="InterPro" id="IPR003439">
    <property type="entry name" value="ABC_transporter-like_ATP-bd"/>
</dbReference>
<proteinExistence type="predicted"/>
<organism evidence="4 5">
    <name type="scientific">Rhodococcus artemisiae</name>
    <dbReference type="NCBI Taxonomy" id="714159"/>
    <lineage>
        <taxon>Bacteria</taxon>
        <taxon>Bacillati</taxon>
        <taxon>Actinomycetota</taxon>
        <taxon>Actinomycetes</taxon>
        <taxon>Mycobacteriales</taxon>
        <taxon>Nocardiaceae</taxon>
        <taxon>Rhodococcus</taxon>
    </lineage>
</organism>
<evidence type="ECO:0000313" key="5">
    <source>
        <dbReference type="Proteomes" id="UP001336020"/>
    </source>
</evidence>
<dbReference type="PROSITE" id="PS00211">
    <property type="entry name" value="ABC_TRANSPORTER_1"/>
    <property type="match status" value="1"/>
</dbReference>
<keyword evidence="2 4" id="KW-0067">ATP-binding</keyword>
<dbReference type="PANTHER" id="PTHR42794:SF2">
    <property type="entry name" value="ABC TRANSPORTER ATP-BINDING PROTEIN"/>
    <property type="match status" value="1"/>
</dbReference>
<dbReference type="InterPro" id="IPR017871">
    <property type="entry name" value="ABC_transporter-like_CS"/>
</dbReference>
<dbReference type="InterPro" id="IPR027417">
    <property type="entry name" value="P-loop_NTPase"/>
</dbReference>
<dbReference type="CDD" id="cd03214">
    <property type="entry name" value="ABC_Iron-Siderophores_B12_Hemin"/>
    <property type="match status" value="1"/>
</dbReference>
<dbReference type="InterPro" id="IPR003593">
    <property type="entry name" value="AAA+_ATPase"/>
</dbReference>
<dbReference type="EMBL" id="JAUTXY010000015">
    <property type="protein sequence ID" value="MEE2061027.1"/>
    <property type="molecule type" value="Genomic_DNA"/>
</dbReference>
<dbReference type="PANTHER" id="PTHR42794">
    <property type="entry name" value="HEMIN IMPORT ATP-BINDING PROTEIN HMUV"/>
    <property type="match status" value="1"/>
</dbReference>
<gene>
    <name evidence="4" type="ORF">Q7514_26230</name>
</gene>
<feature type="domain" description="ABC transporter" evidence="3">
    <location>
        <begin position="4"/>
        <end position="239"/>
    </location>
</feature>
<dbReference type="Gene3D" id="3.40.50.300">
    <property type="entry name" value="P-loop containing nucleotide triphosphate hydrolases"/>
    <property type="match status" value="1"/>
</dbReference>
<dbReference type="SMART" id="SM00382">
    <property type="entry name" value="AAA"/>
    <property type="match status" value="1"/>
</dbReference>
<evidence type="ECO:0000256" key="1">
    <source>
        <dbReference type="ARBA" id="ARBA00022741"/>
    </source>
</evidence>
<dbReference type="GO" id="GO:0005524">
    <property type="term" value="F:ATP binding"/>
    <property type="evidence" value="ECO:0007669"/>
    <property type="project" value="UniProtKB-KW"/>
</dbReference>
<dbReference type="Proteomes" id="UP001336020">
    <property type="component" value="Unassembled WGS sequence"/>
</dbReference>
<dbReference type="SUPFAM" id="SSF52540">
    <property type="entry name" value="P-loop containing nucleoside triphosphate hydrolases"/>
    <property type="match status" value="1"/>
</dbReference>
<evidence type="ECO:0000313" key="4">
    <source>
        <dbReference type="EMBL" id="MEE2061027.1"/>
    </source>
</evidence>
<dbReference type="Pfam" id="PF00005">
    <property type="entry name" value="ABC_tran"/>
    <property type="match status" value="1"/>
</dbReference>
<dbReference type="PROSITE" id="PS50893">
    <property type="entry name" value="ABC_TRANSPORTER_2"/>
    <property type="match status" value="1"/>
</dbReference>
<keyword evidence="5" id="KW-1185">Reference proteome</keyword>
<accession>A0ABU7LIG0</accession>
<evidence type="ECO:0000256" key="2">
    <source>
        <dbReference type="ARBA" id="ARBA00022840"/>
    </source>
</evidence>